<name>A0A1X7ADX5_9GAMM</name>
<evidence type="ECO:0000256" key="1">
    <source>
        <dbReference type="SAM" id="SignalP"/>
    </source>
</evidence>
<dbReference type="PANTHER" id="PTHR43857:SF1">
    <property type="entry name" value="YJGH FAMILY PROTEIN"/>
    <property type="match status" value="1"/>
</dbReference>
<dbReference type="OrthoDB" id="9809792at2"/>
<dbReference type="EC" id="3.5.4.-" evidence="2"/>
<sequence>MKRIVNILLSSVVALSVASTATAGIKRINPDNLVDTRQFGFSQIVITPPSGHTVYISGQFAGDEDGNLIGKTVEEQMQQSFKNLKTAIKASGAKPEQVVQIRVLIVDHQMKYLEPLERELSGLFGKKLPASTLIPVPRLALDGMLFEIEATLFIPAK</sequence>
<accession>A0A1X7ADX5</accession>
<dbReference type="InterPro" id="IPR035959">
    <property type="entry name" value="RutC-like_sf"/>
</dbReference>
<dbReference type="EMBL" id="FWPT01000001">
    <property type="protein sequence ID" value="SMA32921.1"/>
    <property type="molecule type" value="Genomic_DNA"/>
</dbReference>
<feature type="chain" id="PRO_5012507725" evidence="1">
    <location>
        <begin position="24"/>
        <end position="157"/>
    </location>
</feature>
<dbReference type="SUPFAM" id="SSF55298">
    <property type="entry name" value="YjgF-like"/>
    <property type="match status" value="1"/>
</dbReference>
<dbReference type="RefSeq" id="WP_087106030.1">
    <property type="nucleotide sequence ID" value="NZ_CBCSCN010000019.1"/>
</dbReference>
<gene>
    <name evidence="2" type="primary">yabJ_1</name>
    <name evidence="2" type="ORF">EHSB41UT_00207</name>
</gene>
<dbReference type="InterPro" id="IPR006175">
    <property type="entry name" value="YjgF/YER057c/UK114"/>
</dbReference>
<evidence type="ECO:0000313" key="2">
    <source>
        <dbReference type="EMBL" id="SMA32921.1"/>
    </source>
</evidence>
<evidence type="ECO:0000313" key="3">
    <source>
        <dbReference type="Proteomes" id="UP000196573"/>
    </source>
</evidence>
<proteinExistence type="predicted"/>
<keyword evidence="1" id="KW-0732">Signal</keyword>
<dbReference type="AlphaFoldDB" id="A0A1X7ADX5"/>
<dbReference type="GO" id="GO:0016787">
    <property type="term" value="F:hydrolase activity"/>
    <property type="evidence" value="ECO:0007669"/>
    <property type="project" value="UniProtKB-KW"/>
</dbReference>
<dbReference type="Gene3D" id="3.30.1330.40">
    <property type="entry name" value="RutC-like"/>
    <property type="match status" value="1"/>
</dbReference>
<protein>
    <submittedName>
        <fullName evidence="2">Enamine/imine deaminase</fullName>
        <ecNumber evidence="2">3.5.4.-</ecNumber>
    </submittedName>
</protein>
<feature type="signal peptide" evidence="1">
    <location>
        <begin position="1"/>
        <end position="23"/>
    </location>
</feature>
<dbReference type="CDD" id="cd00448">
    <property type="entry name" value="YjgF_YER057c_UK114_family"/>
    <property type="match status" value="1"/>
</dbReference>
<dbReference type="Proteomes" id="UP000196573">
    <property type="component" value="Unassembled WGS sequence"/>
</dbReference>
<keyword evidence="3" id="KW-1185">Reference proteome</keyword>
<keyword evidence="2" id="KW-0378">Hydrolase</keyword>
<dbReference type="Pfam" id="PF01042">
    <property type="entry name" value="Ribonuc_L-PSP"/>
    <property type="match status" value="1"/>
</dbReference>
<organism evidence="2 3">
    <name type="scientific">Parendozoicomonas haliclonae</name>
    <dbReference type="NCBI Taxonomy" id="1960125"/>
    <lineage>
        <taxon>Bacteria</taxon>
        <taxon>Pseudomonadati</taxon>
        <taxon>Pseudomonadota</taxon>
        <taxon>Gammaproteobacteria</taxon>
        <taxon>Oceanospirillales</taxon>
        <taxon>Endozoicomonadaceae</taxon>
        <taxon>Parendozoicomonas</taxon>
    </lineage>
</organism>
<dbReference type="PANTHER" id="PTHR43857">
    <property type="entry name" value="BLR7761 PROTEIN"/>
    <property type="match status" value="1"/>
</dbReference>
<reference evidence="2 3" key="1">
    <citation type="submission" date="2017-03" db="EMBL/GenBank/DDBJ databases">
        <authorList>
            <person name="Afonso C.L."/>
            <person name="Miller P.J."/>
            <person name="Scott M.A."/>
            <person name="Spackman E."/>
            <person name="Goraichik I."/>
            <person name="Dimitrov K.M."/>
            <person name="Suarez D.L."/>
            <person name="Swayne D.E."/>
        </authorList>
    </citation>
    <scope>NUCLEOTIDE SEQUENCE [LARGE SCALE GENOMIC DNA]</scope>
    <source>
        <strain evidence="2">SB41UT1</strain>
    </source>
</reference>